<feature type="domain" description="AAA+ ATPase" evidence="13">
    <location>
        <begin position="273"/>
        <end position="428"/>
    </location>
</feature>
<dbReference type="SMART" id="SM00382">
    <property type="entry name" value="AAA"/>
    <property type="match status" value="1"/>
</dbReference>
<feature type="domain" description="BCS1 N-terminal" evidence="14">
    <location>
        <begin position="59"/>
        <end position="242"/>
    </location>
</feature>
<keyword evidence="9" id="KW-0496">Mitochondrion</keyword>
<dbReference type="InterPro" id="IPR003593">
    <property type="entry name" value="AAA+_ATPase"/>
</dbReference>
<evidence type="ECO:0000256" key="1">
    <source>
        <dbReference type="ARBA" id="ARBA00004434"/>
    </source>
</evidence>
<evidence type="ECO:0000313" key="15">
    <source>
        <dbReference type="EMBL" id="PFH50191.1"/>
    </source>
</evidence>
<keyword evidence="16" id="KW-1185">Reference proteome</keyword>
<dbReference type="Gene3D" id="3.40.50.300">
    <property type="entry name" value="P-loop containing nucleotide triphosphate hydrolases"/>
    <property type="match status" value="1"/>
</dbReference>
<dbReference type="OrthoDB" id="10251412at2759"/>
<keyword evidence="6" id="KW-0378">Hydrolase</keyword>
<evidence type="ECO:0000256" key="6">
    <source>
        <dbReference type="ARBA" id="ARBA00022801"/>
    </source>
</evidence>
<evidence type="ECO:0000313" key="16">
    <source>
        <dbReference type="Proteomes" id="UP000242287"/>
    </source>
</evidence>
<dbReference type="GO" id="GO:0005743">
    <property type="term" value="C:mitochondrial inner membrane"/>
    <property type="evidence" value="ECO:0007669"/>
    <property type="project" value="UniProtKB-SubCell"/>
</dbReference>
<evidence type="ECO:0000256" key="4">
    <source>
        <dbReference type="ARBA" id="ARBA00022741"/>
    </source>
</evidence>
<keyword evidence="7" id="KW-0067">ATP-binding</keyword>
<comment type="subcellular location">
    <subcellularLocation>
        <location evidence="1">Mitochondrion inner membrane</location>
        <topology evidence="1">Single-pass membrane protein</topology>
    </subcellularLocation>
</comment>
<dbReference type="InterPro" id="IPR014851">
    <property type="entry name" value="BCS1_N"/>
</dbReference>
<dbReference type="GO" id="GO:0005524">
    <property type="term" value="F:ATP binding"/>
    <property type="evidence" value="ECO:0007669"/>
    <property type="project" value="UniProtKB-KW"/>
</dbReference>
<keyword evidence="5" id="KW-0999">Mitochondrion inner membrane</keyword>
<keyword evidence="3" id="KW-0812">Transmembrane</keyword>
<evidence type="ECO:0000256" key="7">
    <source>
        <dbReference type="ARBA" id="ARBA00022840"/>
    </source>
</evidence>
<evidence type="ECO:0008006" key="17">
    <source>
        <dbReference type="Google" id="ProtNLM"/>
    </source>
</evidence>
<evidence type="ECO:0000256" key="12">
    <source>
        <dbReference type="SAM" id="MobiDB-lite"/>
    </source>
</evidence>
<feature type="compositionally biased region" description="Low complexity" evidence="12">
    <location>
        <begin position="572"/>
        <end position="584"/>
    </location>
</feature>
<evidence type="ECO:0000259" key="14">
    <source>
        <dbReference type="SMART" id="SM01024"/>
    </source>
</evidence>
<evidence type="ECO:0000256" key="5">
    <source>
        <dbReference type="ARBA" id="ARBA00022792"/>
    </source>
</evidence>
<evidence type="ECO:0000259" key="13">
    <source>
        <dbReference type="SMART" id="SM00382"/>
    </source>
</evidence>
<accession>A0A2A9NPD7</accession>
<dbReference type="GO" id="GO:0016887">
    <property type="term" value="F:ATP hydrolysis activity"/>
    <property type="evidence" value="ECO:0007669"/>
    <property type="project" value="InterPro"/>
</dbReference>
<feature type="region of interest" description="Disordered" evidence="12">
    <location>
        <begin position="542"/>
        <end position="586"/>
    </location>
</feature>
<dbReference type="EMBL" id="KZ302009">
    <property type="protein sequence ID" value="PFH50191.1"/>
    <property type="molecule type" value="Genomic_DNA"/>
</dbReference>
<feature type="region of interest" description="Disordered" evidence="12">
    <location>
        <begin position="446"/>
        <end position="484"/>
    </location>
</feature>
<gene>
    <name evidence="15" type="ORF">AMATHDRAFT_61519</name>
</gene>
<protein>
    <recommendedName>
        <fullName evidence="17">AAA+ ATPase domain-containing protein</fullName>
    </recommendedName>
</protein>
<keyword evidence="10" id="KW-0472">Membrane</keyword>
<proteinExistence type="inferred from homology"/>
<feature type="compositionally biased region" description="Basic and acidic residues" evidence="12">
    <location>
        <begin position="542"/>
        <end position="570"/>
    </location>
</feature>
<dbReference type="InterPro" id="IPR050747">
    <property type="entry name" value="Mitochondrial_chaperone_BCS1"/>
</dbReference>
<dbReference type="Pfam" id="PF08740">
    <property type="entry name" value="BCS1_N"/>
    <property type="match status" value="1"/>
</dbReference>
<dbReference type="Proteomes" id="UP000242287">
    <property type="component" value="Unassembled WGS sequence"/>
</dbReference>
<dbReference type="AlphaFoldDB" id="A0A2A9NPD7"/>
<dbReference type="SUPFAM" id="SSF52540">
    <property type="entry name" value="P-loop containing nucleoside triphosphate hydrolases"/>
    <property type="match status" value="1"/>
</dbReference>
<dbReference type="Pfam" id="PF25426">
    <property type="entry name" value="AAA_lid_BCS1"/>
    <property type="match status" value="1"/>
</dbReference>
<name>A0A2A9NPD7_9AGAR</name>
<keyword evidence="8" id="KW-1133">Transmembrane helix</keyword>
<comment type="similarity">
    <text evidence="2">Belongs to the AAA ATPase family. BCS1 subfamily.</text>
</comment>
<comment type="catalytic activity">
    <reaction evidence="11">
        <text>ATP + H2O = ADP + phosphate + H(+)</text>
        <dbReference type="Rhea" id="RHEA:13065"/>
        <dbReference type="ChEBI" id="CHEBI:15377"/>
        <dbReference type="ChEBI" id="CHEBI:15378"/>
        <dbReference type="ChEBI" id="CHEBI:30616"/>
        <dbReference type="ChEBI" id="CHEBI:43474"/>
        <dbReference type="ChEBI" id="CHEBI:456216"/>
    </reaction>
    <physiologicalReaction direction="left-to-right" evidence="11">
        <dbReference type="Rhea" id="RHEA:13066"/>
    </physiologicalReaction>
</comment>
<evidence type="ECO:0000256" key="8">
    <source>
        <dbReference type="ARBA" id="ARBA00022989"/>
    </source>
</evidence>
<sequence>MNPFPAGSNGFGSQSSFSAHSLGLDLANSATRALGFSFLASFLTGRSLDSNVVEGMKLFVVGSVVEAGRRFCQWLYERFSLRYSITAQFDEGDPAYEWLVNFLTQQDVWRRSGEFTVSARSSKLKWGIKIRESESAEYVPKYHRPHLFRWRKYWVELQRAFGPPYAVNTVSFSPDGQTMSNHSLLLTLYTLDINVLSDLVEEARLGYVEGRRPHVIVHSIDTAFGTTWNTVKRKNRRSLDSIILPDGLLRSIVRDVRDFLATEDWYVRSGIPYRRGYLLYGPPGTGKTSTIYALAGELGLEIYTLSLSAGFIDDNMLQRLVSALPKHSILLIEDIDCAFPSREEEEEGPLQMQPQGGYLWVHSRTGYPGQPSLPRTTVTMSGLLNMLDGVSSEDGKLFFATTNYVNRLDPALIRPGRIDKKIEYKLATKGQARALFNRIYDTQNEDVTEAEKSPQQQQRPSEEKEKPESSVPVPAQDMDSNSFPLPDTFISAAALAHYAEAFAAQIPEDEFTTAELQGFLLGCRREPPEVTMREVGAWIEGEREEKRKRREAVERERERRRVERERKEDEVVTVNGGATTAGAGFSLGQQIASRSVYSRRSK</sequence>
<dbReference type="CDD" id="cd19510">
    <property type="entry name" value="RecA-like_BCS1"/>
    <property type="match status" value="1"/>
</dbReference>
<reference evidence="15 16" key="1">
    <citation type="submission" date="2014-02" db="EMBL/GenBank/DDBJ databases">
        <title>Transposable element dynamics among asymbiotic and ectomycorrhizal Amanita fungi.</title>
        <authorList>
            <consortium name="DOE Joint Genome Institute"/>
            <person name="Hess J."/>
            <person name="Skrede I."/>
            <person name="Wolfe B."/>
            <person name="LaButti K."/>
            <person name="Ohm R.A."/>
            <person name="Grigoriev I.V."/>
            <person name="Pringle A."/>
        </authorList>
    </citation>
    <scope>NUCLEOTIDE SEQUENCE [LARGE SCALE GENOMIC DNA]</scope>
    <source>
        <strain evidence="15 16">SKay4041</strain>
    </source>
</reference>
<dbReference type="InterPro" id="IPR057495">
    <property type="entry name" value="AAA_lid_BCS1"/>
</dbReference>
<dbReference type="PANTHER" id="PTHR23070">
    <property type="entry name" value="BCS1 AAA-TYPE ATPASE"/>
    <property type="match status" value="1"/>
</dbReference>
<evidence type="ECO:0000256" key="9">
    <source>
        <dbReference type="ARBA" id="ARBA00023128"/>
    </source>
</evidence>
<dbReference type="InterPro" id="IPR027417">
    <property type="entry name" value="P-loop_NTPase"/>
</dbReference>
<evidence type="ECO:0000256" key="2">
    <source>
        <dbReference type="ARBA" id="ARBA00007448"/>
    </source>
</evidence>
<dbReference type="STRING" id="703135.A0A2A9NPD7"/>
<keyword evidence="4" id="KW-0547">Nucleotide-binding</keyword>
<evidence type="ECO:0000256" key="11">
    <source>
        <dbReference type="ARBA" id="ARBA00048778"/>
    </source>
</evidence>
<evidence type="ECO:0000256" key="10">
    <source>
        <dbReference type="ARBA" id="ARBA00023136"/>
    </source>
</evidence>
<dbReference type="InterPro" id="IPR003959">
    <property type="entry name" value="ATPase_AAA_core"/>
</dbReference>
<dbReference type="SMART" id="SM01024">
    <property type="entry name" value="BCS1_N"/>
    <property type="match status" value="1"/>
</dbReference>
<evidence type="ECO:0000256" key="3">
    <source>
        <dbReference type="ARBA" id="ARBA00022692"/>
    </source>
</evidence>
<dbReference type="Pfam" id="PF00004">
    <property type="entry name" value="AAA"/>
    <property type="match status" value="2"/>
</dbReference>
<organism evidence="15 16">
    <name type="scientific">Amanita thiersii Skay4041</name>
    <dbReference type="NCBI Taxonomy" id="703135"/>
    <lineage>
        <taxon>Eukaryota</taxon>
        <taxon>Fungi</taxon>
        <taxon>Dikarya</taxon>
        <taxon>Basidiomycota</taxon>
        <taxon>Agaricomycotina</taxon>
        <taxon>Agaricomycetes</taxon>
        <taxon>Agaricomycetidae</taxon>
        <taxon>Agaricales</taxon>
        <taxon>Pluteineae</taxon>
        <taxon>Amanitaceae</taxon>
        <taxon>Amanita</taxon>
    </lineage>
</organism>